<evidence type="ECO:0000256" key="1">
    <source>
        <dbReference type="SAM" id="MobiDB-lite"/>
    </source>
</evidence>
<evidence type="ECO:0000313" key="3">
    <source>
        <dbReference type="Proteomes" id="UP001589575"/>
    </source>
</evidence>
<dbReference type="Proteomes" id="UP001589575">
    <property type="component" value="Unassembled WGS sequence"/>
</dbReference>
<proteinExistence type="predicted"/>
<comment type="caution">
    <text evidence="2">The sequence shown here is derived from an EMBL/GenBank/DDBJ whole genome shotgun (WGS) entry which is preliminary data.</text>
</comment>
<feature type="region of interest" description="Disordered" evidence="1">
    <location>
        <begin position="1"/>
        <end position="80"/>
    </location>
</feature>
<sequence length="148" mass="15096">MAPASLRGARAGGHAGAGRCQISGDARSVGMPAQAARSSAEGGWPTRWKSTGPRNTSLGRNPGHGSVSEGNGASDGSRTRCPVVWVVPGGSVVARAPGGAGGARRRGRRVYRCPVGVVTVSSSGVERWVQPGCSLVWLQRTQSPEPLA</sequence>
<protein>
    <submittedName>
        <fullName evidence="2">Uncharacterized protein</fullName>
    </submittedName>
</protein>
<accession>A0ABV5FSV1</accession>
<dbReference type="EMBL" id="JBHMFI010000001">
    <property type="protein sequence ID" value="MFB9069762.1"/>
    <property type="molecule type" value="Genomic_DNA"/>
</dbReference>
<gene>
    <name evidence="2" type="ORF">ACFFX0_00525</name>
</gene>
<keyword evidence="3" id="KW-1185">Reference proteome</keyword>
<organism evidence="2 3">
    <name type="scientific">Citricoccus parietis</name>
    <dbReference type="NCBI Taxonomy" id="592307"/>
    <lineage>
        <taxon>Bacteria</taxon>
        <taxon>Bacillati</taxon>
        <taxon>Actinomycetota</taxon>
        <taxon>Actinomycetes</taxon>
        <taxon>Micrococcales</taxon>
        <taxon>Micrococcaceae</taxon>
        <taxon>Citricoccus</taxon>
    </lineage>
</organism>
<evidence type="ECO:0000313" key="2">
    <source>
        <dbReference type="EMBL" id="MFB9069762.1"/>
    </source>
</evidence>
<reference evidence="2 3" key="1">
    <citation type="submission" date="2024-09" db="EMBL/GenBank/DDBJ databases">
        <authorList>
            <person name="Sun Q."/>
            <person name="Mori K."/>
        </authorList>
    </citation>
    <scope>NUCLEOTIDE SEQUENCE [LARGE SCALE GENOMIC DNA]</scope>
    <source>
        <strain evidence="2 3">CCM 7609</strain>
    </source>
</reference>
<name>A0ABV5FSV1_9MICC</name>
<feature type="compositionally biased region" description="Polar residues" evidence="1">
    <location>
        <begin position="48"/>
        <end position="59"/>
    </location>
</feature>